<dbReference type="EMBL" id="CP136862">
    <property type="protein sequence ID" value="WOJ91127.1"/>
    <property type="molecule type" value="Genomic_DNA"/>
</dbReference>
<feature type="transmembrane region" description="Helical" evidence="2">
    <location>
        <begin position="404"/>
        <end position="425"/>
    </location>
</feature>
<feature type="coiled-coil region" evidence="1">
    <location>
        <begin position="310"/>
        <end position="337"/>
    </location>
</feature>
<evidence type="ECO:0000256" key="1">
    <source>
        <dbReference type="SAM" id="Coils"/>
    </source>
</evidence>
<keyword evidence="1" id="KW-0175">Coiled coil</keyword>
<evidence type="ECO:0000313" key="3">
    <source>
        <dbReference type="EMBL" id="WOJ91127.1"/>
    </source>
</evidence>
<dbReference type="RefSeq" id="WP_407340715.1">
    <property type="nucleotide sequence ID" value="NZ_CP136862.1"/>
</dbReference>
<keyword evidence="2" id="KW-0812">Transmembrane</keyword>
<name>A0ABZ0HWH8_9HYPH</name>
<dbReference type="PANTHER" id="PTHR32309">
    <property type="entry name" value="TYROSINE-PROTEIN KINASE"/>
    <property type="match status" value="1"/>
</dbReference>
<keyword evidence="4" id="KW-1185">Reference proteome</keyword>
<proteinExistence type="predicted"/>
<sequence>MTRDKIREPDVKRLLALRLSSNALALREGFERGLQGLNGVVEKARNVSRSATRSPPYEGFEADASSLWLRRSFMVCVVLPFLAGVAYFGFLASDQFLSETRFAVRGATELIPGSDALAASGLGALGSLNINQDAYIVADYIQSRSMVDDLSKEIDLRAMFNNPKGDWWARLDPSETPEGLLRYWRSAVQASVEVISGIVTVTVRTFSPEDSVRLAAAIRARCDIVANRLLDRMRGGLIERAEAEVKVARDRLAARRTNLEQFRNARNLIDPRASAQSLGETITELRRDLIDVEVKLDSAIESLDANAPQIRELQINQQALKDQIARLESKITSQNRNAPTASGALTQYDQLDIDRTLAERRVMLAEKLLDNARADASRHHIYLVSVEEPTWPQSSLFPKRASTVVTILFSALCLWSLGLLLVAGVRDHAT</sequence>
<organism evidence="3 4">
    <name type="scientific">Methylocapsa polymorpha</name>
    <dbReference type="NCBI Taxonomy" id="3080828"/>
    <lineage>
        <taxon>Bacteria</taxon>
        <taxon>Pseudomonadati</taxon>
        <taxon>Pseudomonadota</taxon>
        <taxon>Alphaproteobacteria</taxon>
        <taxon>Hyphomicrobiales</taxon>
        <taxon>Beijerinckiaceae</taxon>
        <taxon>Methylocapsa</taxon>
    </lineage>
</organism>
<reference evidence="3 4" key="1">
    <citation type="submission" date="2023-10" db="EMBL/GenBank/DDBJ databases">
        <title>Novel methanotroph of the genus Methylocapsa from a subarctic wetland.</title>
        <authorList>
            <person name="Belova S.E."/>
            <person name="Oshkin I.Y."/>
            <person name="Miroshnikov K."/>
            <person name="Dedysh S.N."/>
        </authorList>
    </citation>
    <scope>NUCLEOTIDE SEQUENCE [LARGE SCALE GENOMIC DNA]</scope>
    <source>
        <strain evidence="3 4">RX1</strain>
    </source>
</reference>
<feature type="transmembrane region" description="Helical" evidence="2">
    <location>
        <begin position="73"/>
        <end position="92"/>
    </location>
</feature>
<dbReference type="PANTHER" id="PTHR32309:SF13">
    <property type="entry name" value="FERRIC ENTEROBACTIN TRANSPORT PROTEIN FEPE"/>
    <property type="match status" value="1"/>
</dbReference>
<evidence type="ECO:0008006" key="5">
    <source>
        <dbReference type="Google" id="ProtNLM"/>
    </source>
</evidence>
<accession>A0ABZ0HWH8</accession>
<gene>
    <name evidence="3" type="ORF">RZS28_07565</name>
</gene>
<protein>
    <recommendedName>
        <fullName evidence="5">Capsule biosynthesis protein</fullName>
    </recommendedName>
</protein>
<evidence type="ECO:0000313" key="4">
    <source>
        <dbReference type="Proteomes" id="UP001626536"/>
    </source>
</evidence>
<evidence type="ECO:0000256" key="2">
    <source>
        <dbReference type="SAM" id="Phobius"/>
    </source>
</evidence>
<dbReference type="Proteomes" id="UP001626536">
    <property type="component" value="Chromosome"/>
</dbReference>
<keyword evidence="2" id="KW-1133">Transmembrane helix</keyword>
<dbReference type="InterPro" id="IPR050445">
    <property type="entry name" value="Bact_polysacc_biosynth/exp"/>
</dbReference>
<keyword evidence="2" id="KW-0472">Membrane</keyword>